<evidence type="ECO:0000313" key="2">
    <source>
        <dbReference type="Proteomes" id="UP001153331"/>
    </source>
</evidence>
<sequence length="360" mass="39905">MRSALSFFASLSAVSAYTVINHKAFMNKNVDALVVPGTYTSHMHTFFGSDVITNVKPTTAELQKGCYTGDNANDLSVYWTPTLYYIKDDKRIEVPIYRFSTYYQNSGYAEAPFPPDTGLIAGNARARTQAEADHEFNLLQWWCEGEEGEEKDLAKFPTKTCSTHLQVQLRFPDCYSSETLKYEYSKAAWGNDNYCPDGMKRIPQLRFSIRYDLRKALPEGWSGTAPLQLSCSDTIGDGYCMHGDFINGWYADAAENMLKADDDGKQTFKRIDGAHGTEPKESECVAEDADPNNGTSDYETSLIMMEGGQVNSTAPTNGAADGPVVEESCLTKRSIGSKSKRDAARRALKMALEALDALED</sequence>
<gene>
    <name evidence="1" type="ORF">OPT61_g117</name>
</gene>
<accession>A0ACC2IUX4</accession>
<comment type="caution">
    <text evidence="1">The sequence shown here is derived from an EMBL/GenBank/DDBJ whole genome shotgun (WGS) entry which is preliminary data.</text>
</comment>
<evidence type="ECO:0000313" key="1">
    <source>
        <dbReference type="EMBL" id="KAJ8119010.1"/>
    </source>
</evidence>
<organism evidence="1 2">
    <name type="scientific">Boeremia exigua</name>
    <dbReference type="NCBI Taxonomy" id="749465"/>
    <lineage>
        <taxon>Eukaryota</taxon>
        <taxon>Fungi</taxon>
        <taxon>Dikarya</taxon>
        <taxon>Ascomycota</taxon>
        <taxon>Pezizomycotina</taxon>
        <taxon>Dothideomycetes</taxon>
        <taxon>Pleosporomycetidae</taxon>
        <taxon>Pleosporales</taxon>
        <taxon>Pleosporineae</taxon>
        <taxon>Didymellaceae</taxon>
        <taxon>Boeremia</taxon>
    </lineage>
</organism>
<keyword evidence="2" id="KW-1185">Reference proteome</keyword>
<dbReference type="Proteomes" id="UP001153331">
    <property type="component" value="Unassembled WGS sequence"/>
</dbReference>
<protein>
    <submittedName>
        <fullName evidence="1">Uncharacterized protein</fullName>
    </submittedName>
</protein>
<reference evidence="1" key="1">
    <citation type="submission" date="2022-11" db="EMBL/GenBank/DDBJ databases">
        <title>Genome Sequence of Boeremia exigua.</title>
        <authorList>
            <person name="Buettner E."/>
        </authorList>
    </citation>
    <scope>NUCLEOTIDE SEQUENCE</scope>
    <source>
        <strain evidence="1">CU02</strain>
    </source>
</reference>
<dbReference type="EMBL" id="JAPHNI010000004">
    <property type="protein sequence ID" value="KAJ8119010.1"/>
    <property type="molecule type" value="Genomic_DNA"/>
</dbReference>
<name>A0ACC2IUX4_9PLEO</name>
<proteinExistence type="predicted"/>